<evidence type="ECO:0000256" key="8">
    <source>
        <dbReference type="SAM" id="Phobius"/>
    </source>
</evidence>
<evidence type="ECO:0000256" key="5">
    <source>
        <dbReference type="ARBA" id="ARBA00023136"/>
    </source>
</evidence>
<dbReference type="InterPro" id="IPR046953">
    <property type="entry name" value="Spore_GerAC-like_C"/>
</dbReference>
<reference evidence="11" key="2">
    <citation type="submission" date="2020-09" db="EMBL/GenBank/DDBJ databases">
        <authorList>
            <person name="Sun Q."/>
            <person name="Ohkuma M."/>
        </authorList>
    </citation>
    <scope>NUCLEOTIDE SEQUENCE</scope>
    <source>
        <strain evidence="11">JCM 12580</strain>
    </source>
</reference>
<dbReference type="Gene3D" id="3.30.300.210">
    <property type="entry name" value="Nutrient germinant receptor protein C, domain 3"/>
    <property type="match status" value="1"/>
</dbReference>
<dbReference type="AlphaFoldDB" id="A0A917V0J7"/>
<gene>
    <name evidence="11" type="ORF">GCM10007063_29050</name>
</gene>
<dbReference type="Proteomes" id="UP000658382">
    <property type="component" value="Unassembled WGS sequence"/>
</dbReference>
<evidence type="ECO:0000256" key="7">
    <source>
        <dbReference type="ARBA" id="ARBA00023288"/>
    </source>
</evidence>
<keyword evidence="6" id="KW-0564">Palmitate</keyword>
<dbReference type="Pfam" id="PF05504">
    <property type="entry name" value="Spore_GerAC"/>
    <property type="match status" value="1"/>
</dbReference>
<evidence type="ECO:0000259" key="9">
    <source>
        <dbReference type="Pfam" id="PF05504"/>
    </source>
</evidence>
<protein>
    <submittedName>
        <fullName evidence="11">Germination protein GerC</fullName>
    </submittedName>
</protein>
<dbReference type="GO" id="GO:0009847">
    <property type="term" value="P:spore germination"/>
    <property type="evidence" value="ECO:0007669"/>
    <property type="project" value="InterPro"/>
</dbReference>
<keyword evidence="8" id="KW-1133">Transmembrane helix</keyword>
<keyword evidence="12" id="KW-1185">Reference proteome</keyword>
<proteinExistence type="inferred from homology"/>
<dbReference type="InterPro" id="IPR008844">
    <property type="entry name" value="Spore_GerAC-like"/>
</dbReference>
<evidence type="ECO:0000256" key="2">
    <source>
        <dbReference type="ARBA" id="ARBA00007886"/>
    </source>
</evidence>
<dbReference type="Pfam" id="PF25198">
    <property type="entry name" value="Spore_GerAC_N"/>
    <property type="match status" value="1"/>
</dbReference>
<evidence type="ECO:0000313" key="11">
    <source>
        <dbReference type="EMBL" id="GGK04896.1"/>
    </source>
</evidence>
<dbReference type="GO" id="GO:0016020">
    <property type="term" value="C:membrane"/>
    <property type="evidence" value="ECO:0007669"/>
    <property type="project" value="UniProtKB-SubCell"/>
</dbReference>
<dbReference type="NCBIfam" id="TIGR02887">
    <property type="entry name" value="spore_ger_x_C"/>
    <property type="match status" value="1"/>
</dbReference>
<evidence type="ECO:0000259" key="10">
    <source>
        <dbReference type="Pfam" id="PF25198"/>
    </source>
</evidence>
<dbReference type="InterPro" id="IPR038501">
    <property type="entry name" value="Spore_GerAC_C_sf"/>
</dbReference>
<feature type="domain" description="Spore germination GerAC-like C-terminal" evidence="9">
    <location>
        <begin position="199"/>
        <end position="351"/>
    </location>
</feature>
<sequence length="354" mass="40738">MYLKYIVFFVFVTVSLLFNFQMPTKVIDQIQTITVAGYDATDQDMIRETVVSPKYLAEGKVQDFIYTDTAATVYENRVNLNAQATERLLNGKLEVAFYDQVLAEQGIEHFVDYLTRDPSIGGALYLAVVDGSARELIDSVKTSKGRGVFFNDFFDHNIRHGNLPQTNLKQFESSLKNETCDPFLPMLSVKGKKPTLQSIAFFDDDKYVDKLPIRDADVFKLLYENVSDESYQYKSDTYFASIENMESDKDVDFKAKSGDVIINLHIQAVIREFTRKEPTNRLETIEKDIERDIEQKADKLISRFRELKIDPLCIEGVVKSSYRDYQKERFKSVYQEMPIHVNVDVKITGSGTER</sequence>
<keyword evidence="7" id="KW-0449">Lipoprotein</keyword>
<dbReference type="PANTHER" id="PTHR35789">
    <property type="entry name" value="SPORE GERMINATION PROTEIN B3"/>
    <property type="match status" value="1"/>
</dbReference>
<keyword evidence="5 8" id="KW-0472">Membrane</keyword>
<accession>A0A917V0J7</accession>
<comment type="caution">
    <text evidence="11">The sequence shown here is derived from an EMBL/GenBank/DDBJ whole genome shotgun (WGS) entry which is preliminary data.</text>
</comment>
<keyword evidence="3" id="KW-0309">Germination</keyword>
<dbReference type="InterPro" id="IPR057336">
    <property type="entry name" value="GerAC_N"/>
</dbReference>
<feature type="domain" description="Spore germination protein N-terminal" evidence="10">
    <location>
        <begin position="25"/>
        <end position="188"/>
    </location>
</feature>
<reference evidence="11" key="1">
    <citation type="journal article" date="2014" name="Int. J. Syst. Evol. Microbiol.">
        <title>Complete genome sequence of Corynebacterium casei LMG S-19264T (=DSM 44701T), isolated from a smear-ripened cheese.</title>
        <authorList>
            <consortium name="US DOE Joint Genome Institute (JGI-PGF)"/>
            <person name="Walter F."/>
            <person name="Albersmeier A."/>
            <person name="Kalinowski J."/>
            <person name="Ruckert C."/>
        </authorList>
    </citation>
    <scope>NUCLEOTIDE SEQUENCE</scope>
    <source>
        <strain evidence="11">JCM 12580</strain>
    </source>
</reference>
<dbReference type="PANTHER" id="PTHR35789:SF1">
    <property type="entry name" value="SPORE GERMINATION PROTEIN B3"/>
    <property type="match status" value="1"/>
</dbReference>
<keyword evidence="4" id="KW-0732">Signal</keyword>
<feature type="transmembrane region" description="Helical" evidence="8">
    <location>
        <begin position="5"/>
        <end position="22"/>
    </location>
</feature>
<name>A0A917V0J7_9BACI</name>
<evidence type="ECO:0000256" key="3">
    <source>
        <dbReference type="ARBA" id="ARBA00022544"/>
    </source>
</evidence>
<dbReference type="RefSeq" id="WP_188633834.1">
    <property type="nucleotide sequence ID" value="NZ_BMNQ01000056.1"/>
</dbReference>
<dbReference type="EMBL" id="BMNQ01000056">
    <property type="protein sequence ID" value="GGK04896.1"/>
    <property type="molecule type" value="Genomic_DNA"/>
</dbReference>
<comment type="subcellular location">
    <subcellularLocation>
        <location evidence="1">Membrane</location>
        <topology evidence="1">Lipid-anchor</topology>
    </subcellularLocation>
</comment>
<evidence type="ECO:0000313" key="12">
    <source>
        <dbReference type="Proteomes" id="UP000658382"/>
    </source>
</evidence>
<organism evidence="11 12">
    <name type="scientific">Lentibacillus kapialis</name>
    <dbReference type="NCBI Taxonomy" id="340214"/>
    <lineage>
        <taxon>Bacteria</taxon>
        <taxon>Bacillati</taxon>
        <taxon>Bacillota</taxon>
        <taxon>Bacilli</taxon>
        <taxon>Bacillales</taxon>
        <taxon>Bacillaceae</taxon>
        <taxon>Lentibacillus</taxon>
    </lineage>
</organism>
<evidence type="ECO:0000256" key="1">
    <source>
        <dbReference type="ARBA" id="ARBA00004635"/>
    </source>
</evidence>
<evidence type="ECO:0000256" key="4">
    <source>
        <dbReference type="ARBA" id="ARBA00022729"/>
    </source>
</evidence>
<keyword evidence="8" id="KW-0812">Transmembrane</keyword>
<comment type="similarity">
    <text evidence="2">Belongs to the GerABKC lipoprotein family.</text>
</comment>
<evidence type="ECO:0000256" key="6">
    <source>
        <dbReference type="ARBA" id="ARBA00023139"/>
    </source>
</evidence>